<proteinExistence type="predicted"/>
<name>A0A8X6N959_NEPPI</name>
<reference evidence="1" key="1">
    <citation type="submission" date="2020-08" db="EMBL/GenBank/DDBJ databases">
        <title>Multicomponent nature underlies the extraordinary mechanical properties of spider dragline silk.</title>
        <authorList>
            <person name="Kono N."/>
            <person name="Nakamura H."/>
            <person name="Mori M."/>
            <person name="Yoshida Y."/>
            <person name="Ohtoshi R."/>
            <person name="Malay A.D."/>
            <person name="Moran D.A.P."/>
            <person name="Tomita M."/>
            <person name="Numata K."/>
            <person name="Arakawa K."/>
        </authorList>
    </citation>
    <scope>NUCLEOTIDE SEQUENCE</scope>
</reference>
<keyword evidence="2" id="KW-1185">Reference proteome</keyword>
<dbReference type="PANTHER" id="PTHR22954:SF3">
    <property type="entry name" value="PROTEIN CBG08539"/>
    <property type="match status" value="1"/>
</dbReference>
<evidence type="ECO:0000313" key="1">
    <source>
        <dbReference type="EMBL" id="GFT02040.1"/>
    </source>
</evidence>
<dbReference type="Pfam" id="PF03564">
    <property type="entry name" value="DUF1759"/>
    <property type="match status" value="1"/>
</dbReference>
<dbReference type="AlphaFoldDB" id="A0A8X6N959"/>
<dbReference type="InterPro" id="IPR005312">
    <property type="entry name" value="DUF1759"/>
</dbReference>
<dbReference type="PANTHER" id="PTHR22954">
    <property type="entry name" value="RETROVIRAL PROTEASE-RELATED"/>
    <property type="match status" value="1"/>
</dbReference>
<sequence length="116" mass="13213">MISKYYGNPDKYLDFMNQYENAIHNNPSLSDIDEFNYLTLLLGGIATNAVSGFSLTEKNYATAITLLKQRFENQDMLIHAHLNNLLNISPIKNISDTHGLRNLSDKCETLIRSLDF</sequence>
<gene>
    <name evidence="1" type="primary">AVEN_255928_1</name>
    <name evidence="1" type="ORF">NPIL_179921</name>
</gene>
<dbReference type="EMBL" id="BMAW01101973">
    <property type="protein sequence ID" value="GFT02040.1"/>
    <property type="molecule type" value="Genomic_DNA"/>
</dbReference>
<accession>A0A8X6N959</accession>
<evidence type="ECO:0000313" key="2">
    <source>
        <dbReference type="Proteomes" id="UP000887013"/>
    </source>
</evidence>
<dbReference type="Proteomes" id="UP000887013">
    <property type="component" value="Unassembled WGS sequence"/>
</dbReference>
<comment type="caution">
    <text evidence="1">The sequence shown here is derived from an EMBL/GenBank/DDBJ whole genome shotgun (WGS) entry which is preliminary data.</text>
</comment>
<dbReference type="OrthoDB" id="6430657at2759"/>
<organism evidence="1 2">
    <name type="scientific">Nephila pilipes</name>
    <name type="common">Giant wood spider</name>
    <name type="synonym">Nephila maculata</name>
    <dbReference type="NCBI Taxonomy" id="299642"/>
    <lineage>
        <taxon>Eukaryota</taxon>
        <taxon>Metazoa</taxon>
        <taxon>Ecdysozoa</taxon>
        <taxon>Arthropoda</taxon>
        <taxon>Chelicerata</taxon>
        <taxon>Arachnida</taxon>
        <taxon>Araneae</taxon>
        <taxon>Araneomorphae</taxon>
        <taxon>Entelegynae</taxon>
        <taxon>Araneoidea</taxon>
        <taxon>Nephilidae</taxon>
        <taxon>Nephila</taxon>
    </lineage>
</organism>
<protein>
    <submittedName>
        <fullName evidence="1">Integrase catalytic domain-containing protein</fullName>
    </submittedName>
</protein>